<feature type="domain" description="Reverse transcriptase zinc-binding" evidence="2">
    <location>
        <begin position="30"/>
        <end position="118"/>
    </location>
</feature>
<reference evidence="3" key="1">
    <citation type="journal article" date="2014" name="Nat. Commun.">
        <title>The emerging biofuel crop Camelina sativa retains a highly undifferentiated hexaploid genome structure.</title>
        <authorList>
            <person name="Kagale S."/>
            <person name="Koh C."/>
            <person name="Nixon J."/>
            <person name="Bollina V."/>
            <person name="Clarke W.E."/>
            <person name="Tuteja R."/>
            <person name="Spillane C."/>
            <person name="Robinson S.J."/>
            <person name="Links M.G."/>
            <person name="Clarke C."/>
            <person name="Higgins E.E."/>
            <person name="Huebert T."/>
            <person name="Sharpe A.G."/>
            <person name="Parkin I.A."/>
        </authorList>
    </citation>
    <scope>NUCLEOTIDE SEQUENCE [LARGE SCALE GENOMIC DNA]</scope>
    <source>
        <strain evidence="3">cv. DH55</strain>
    </source>
</reference>
<dbReference type="RefSeq" id="XP_010445866.1">
    <property type="nucleotide sequence ID" value="XM_010447564.1"/>
</dbReference>
<evidence type="ECO:0000259" key="2">
    <source>
        <dbReference type="Pfam" id="PF13966"/>
    </source>
</evidence>
<dbReference type="CDD" id="cd06222">
    <property type="entry name" value="RNase_H_like"/>
    <property type="match status" value="1"/>
</dbReference>
<dbReference type="Pfam" id="PF13966">
    <property type="entry name" value="zf-RVT"/>
    <property type="match status" value="1"/>
</dbReference>
<keyword evidence="3" id="KW-1185">Reference proteome</keyword>
<dbReference type="Proteomes" id="UP000694864">
    <property type="component" value="Chromosome 11"/>
</dbReference>
<dbReference type="InterPro" id="IPR002156">
    <property type="entry name" value="RNaseH_domain"/>
</dbReference>
<evidence type="ECO:0000313" key="3">
    <source>
        <dbReference type="Proteomes" id="UP000694864"/>
    </source>
</evidence>
<dbReference type="InterPro" id="IPR012337">
    <property type="entry name" value="RNaseH-like_sf"/>
</dbReference>
<dbReference type="PANTHER" id="PTHR34146:SF3">
    <property type="entry name" value="POLYNUCLEOTIDYL TRANSFERASE, RIBONUCLEASE H-LIKE SUPERFAMILY PROTEIN"/>
    <property type="match status" value="1"/>
</dbReference>
<dbReference type="SUPFAM" id="SSF53098">
    <property type="entry name" value="Ribonuclease H-like"/>
    <property type="match status" value="1"/>
</dbReference>
<feature type="domain" description="RNase H type-1" evidence="1">
    <location>
        <begin position="232"/>
        <end position="347"/>
    </location>
</feature>
<dbReference type="Pfam" id="PF13456">
    <property type="entry name" value="RVT_3"/>
    <property type="match status" value="1"/>
</dbReference>
<protein>
    <submittedName>
        <fullName evidence="4">Uncharacterized protein LOC104728605</fullName>
    </submittedName>
</protein>
<accession>A0ABM0UT22</accession>
<gene>
    <name evidence="4" type="primary">LOC104728605</name>
</gene>
<dbReference type="PANTHER" id="PTHR34146">
    <property type="entry name" value="POLYNUCLEOTIDYL TRANSFERASE, RIBONUCLEASE H-LIKE SUPERFAMILY PROTEIN-RELATED"/>
    <property type="match status" value="1"/>
</dbReference>
<dbReference type="Gene3D" id="3.30.420.10">
    <property type="entry name" value="Ribonuclease H-like superfamily/Ribonuclease H"/>
    <property type="match status" value="1"/>
</dbReference>
<evidence type="ECO:0000259" key="1">
    <source>
        <dbReference type="Pfam" id="PF13456"/>
    </source>
</evidence>
<sequence>MDVPLITCLQPSKRFMVDDYVWSHTKLCQYTVRSGYVIATQAAQEIVEPSTTKLKSQVWKPKTSRKIKHFLWLALSGCVASNSRLADRHCGTDKTCHRCGDEEESINHILFRCPPALQVSALSNIATIPGVFPSNSIYTNFDYLLWQAKEQGTPKDQLEVFPWILWYLWKARNEKTFNNKDTSPLDTLELASSEAAAWRLAQILDSYEEPDDSQDEEVEADGEILGEFRCQIDASWESRDQFAGLGFVMLGPVRTFGLKCTQRHLSVLHAKLAALLWAMESSIHQGWTLVHFETDCLTIIKLTEEIDDWPSFSRELSSFSDLKAKFLVFSISHILRTLNVRADHLAKIVRAQGSLFYHVDSIVP</sequence>
<proteinExistence type="predicted"/>
<dbReference type="InterPro" id="IPR044730">
    <property type="entry name" value="RNase_H-like_dom_plant"/>
</dbReference>
<dbReference type="InterPro" id="IPR026960">
    <property type="entry name" value="RVT-Znf"/>
</dbReference>
<organism evidence="3 4">
    <name type="scientific">Camelina sativa</name>
    <name type="common">False flax</name>
    <name type="synonym">Myagrum sativum</name>
    <dbReference type="NCBI Taxonomy" id="90675"/>
    <lineage>
        <taxon>Eukaryota</taxon>
        <taxon>Viridiplantae</taxon>
        <taxon>Streptophyta</taxon>
        <taxon>Embryophyta</taxon>
        <taxon>Tracheophyta</taxon>
        <taxon>Spermatophyta</taxon>
        <taxon>Magnoliopsida</taxon>
        <taxon>eudicotyledons</taxon>
        <taxon>Gunneridae</taxon>
        <taxon>Pentapetalae</taxon>
        <taxon>rosids</taxon>
        <taxon>malvids</taxon>
        <taxon>Brassicales</taxon>
        <taxon>Brassicaceae</taxon>
        <taxon>Camelineae</taxon>
        <taxon>Camelina</taxon>
    </lineage>
</organism>
<dbReference type="InterPro" id="IPR036397">
    <property type="entry name" value="RNaseH_sf"/>
</dbReference>
<reference evidence="4" key="2">
    <citation type="submission" date="2025-08" db="UniProtKB">
        <authorList>
            <consortium name="RefSeq"/>
        </authorList>
    </citation>
    <scope>IDENTIFICATION</scope>
    <source>
        <tissue evidence="4">Leaf</tissue>
    </source>
</reference>
<dbReference type="GeneID" id="104728605"/>
<name>A0ABM0UT22_CAMSA</name>
<evidence type="ECO:0000313" key="4">
    <source>
        <dbReference type="RefSeq" id="XP_010445866.1"/>
    </source>
</evidence>